<dbReference type="GO" id="GO:0016787">
    <property type="term" value="F:hydrolase activity"/>
    <property type="evidence" value="ECO:0007669"/>
    <property type="project" value="UniProtKB-KW"/>
</dbReference>
<dbReference type="EMBL" id="MVFC01000001">
    <property type="protein sequence ID" value="OON82868.1"/>
    <property type="molecule type" value="Genomic_DNA"/>
</dbReference>
<dbReference type="InterPro" id="IPR036866">
    <property type="entry name" value="RibonucZ/Hydroxyglut_hydro"/>
</dbReference>
<dbReference type="OrthoDB" id="420651at2"/>
<dbReference type="PANTHER" id="PTHR42951:SF4">
    <property type="entry name" value="ACYL-COENZYME A THIOESTERASE MBLAC2"/>
    <property type="match status" value="1"/>
</dbReference>
<name>A0A1V4AGR0_9ACTN</name>
<evidence type="ECO:0000259" key="1">
    <source>
        <dbReference type="SMART" id="SM00849"/>
    </source>
</evidence>
<gene>
    <name evidence="2" type="ORF">B1H18_02255</name>
</gene>
<dbReference type="Proteomes" id="UP000190539">
    <property type="component" value="Unassembled WGS sequence"/>
</dbReference>
<dbReference type="RefSeq" id="WP_077964191.1">
    <property type="nucleotide sequence ID" value="NZ_CP045178.1"/>
</dbReference>
<evidence type="ECO:0000313" key="2">
    <source>
        <dbReference type="EMBL" id="OON82868.1"/>
    </source>
</evidence>
<dbReference type="CDD" id="cd16282">
    <property type="entry name" value="metallo-hydrolase-like_MBL-fold"/>
    <property type="match status" value="1"/>
</dbReference>
<feature type="domain" description="Metallo-beta-lactamase" evidence="1">
    <location>
        <begin position="27"/>
        <end position="233"/>
    </location>
</feature>
<dbReference type="SMART" id="SM00849">
    <property type="entry name" value="Lactamase_B"/>
    <property type="match status" value="1"/>
</dbReference>
<dbReference type="STRING" id="83656.B1H18_02255"/>
<accession>A0A1V4AGR0</accession>
<protein>
    <submittedName>
        <fullName evidence="2">MBL fold metallo-hydrolase</fullName>
    </submittedName>
</protein>
<dbReference type="AlphaFoldDB" id="A0A1V4AGR0"/>
<keyword evidence="3" id="KW-1185">Reference proteome</keyword>
<dbReference type="Pfam" id="PF00753">
    <property type="entry name" value="Lactamase_B"/>
    <property type="match status" value="1"/>
</dbReference>
<keyword evidence="2" id="KW-0378">Hydrolase</keyword>
<organism evidence="2 3">
    <name type="scientific">Streptomyces tsukubensis</name>
    <dbReference type="NCBI Taxonomy" id="83656"/>
    <lineage>
        <taxon>Bacteria</taxon>
        <taxon>Bacillati</taxon>
        <taxon>Actinomycetota</taxon>
        <taxon>Actinomycetes</taxon>
        <taxon>Kitasatosporales</taxon>
        <taxon>Streptomycetaceae</taxon>
        <taxon>Streptomyces</taxon>
    </lineage>
</organism>
<reference evidence="2 3" key="1">
    <citation type="submission" date="2017-02" db="EMBL/GenBank/DDBJ databases">
        <title>Draft Genome Sequence of Streptomyces tsukubaensis F601, a Producer of the immunosuppressant tacrolimus FK506.</title>
        <authorList>
            <person name="Zong G."/>
            <person name="Zhong C."/>
            <person name="Fu J."/>
            <person name="Qin R."/>
            <person name="Cao G."/>
        </authorList>
    </citation>
    <scope>NUCLEOTIDE SEQUENCE [LARGE SCALE GENOMIC DNA]</scope>
    <source>
        <strain evidence="2 3">F601</strain>
    </source>
</reference>
<dbReference type="InterPro" id="IPR050855">
    <property type="entry name" value="NDM-1-like"/>
</dbReference>
<dbReference type="Gene3D" id="3.60.15.10">
    <property type="entry name" value="Ribonuclease Z/Hydroxyacylglutathione hydrolase-like"/>
    <property type="match status" value="1"/>
</dbReference>
<dbReference type="InterPro" id="IPR001279">
    <property type="entry name" value="Metallo-B-lactamas"/>
</dbReference>
<sequence length="329" mass="34857">MTIMPHHLTPVADDLYVWMPPERGWGLANCGLLVGNPSSVWIDTPYDKRLAGRFLSLSQALLPAGAAIDKVVVTHANGDHFWGAGVVPDAEVIAARAAQEHIALEPGPQELHELLAAVDRGSRVGGYLTEHFGVFDWSDTAPVTPTTVFDGELELRAGSHTVELTVLPAAHTAGDVIAYLPAQRTVFSGDVIFGTTSENPGDHPVHWAGPLDNIIGACRRVLATGARTIVPGHGPLLLPSDVHDHIDYLSYVRDRTHALHSAGVPALDAARRIISEGRYDQLGLAERLVVTVGSEYRHLDGSAQTGVVESVALMAEVAADTAATASGTA</sequence>
<evidence type="ECO:0000313" key="3">
    <source>
        <dbReference type="Proteomes" id="UP000190539"/>
    </source>
</evidence>
<dbReference type="SUPFAM" id="SSF56281">
    <property type="entry name" value="Metallo-hydrolase/oxidoreductase"/>
    <property type="match status" value="1"/>
</dbReference>
<dbReference type="PANTHER" id="PTHR42951">
    <property type="entry name" value="METALLO-BETA-LACTAMASE DOMAIN-CONTAINING"/>
    <property type="match status" value="1"/>
</dbReference>
<proteinExistence type="predicted"/>
<comment type="caution">
    <text evidence="2">The sequence shown here is derived from an EMBL/GenBank/DDBJ whole genome shotgun (WGS) entry which is preliminary data.</text>
</comment>